<evidence type="ECO:0000313" key="2">
    <source>
        <dbReference type="Proteomes" id="UP000680656"/>
    </source>
</evidence>
<name>A0A8E7EI33_9EURY</name>
<dbReference type="EMBL" id="CP075546">
    <property type="protein sequence ID" value="QVV90043.1"/>
    <property type="molecule type" value="Genomic_DNA"/>
</dbReference>
<proteinExistence type="predicted"/>
<gene>
    <name evidence="1" type="ORF">KHC33_05990</name>
</gene>
<dbReference type="Proteomes" id="UP000680656">
    <property type="component" value="Chromosome"/>
</dbReference>
<sequence length="93" mass="10793">MQEKRPNKVLGYRTDIHGEPKQTLIGPVADDRCIIFNLDSGDTSIITPGDPLLTEEPFIPCDEVTNEKIFKMMKKRPDIYVKFYKLLNERIPR</sequence>
<reference evidence="1 2" key="1">
    <citation type="submission" date="2021-05" db="EMBL/GenBank/DDBJ databases">
        <title>A novel Methanospirillum isolate from a pyrite-forming mixed culture.</title>
        <authorList>
            <person name="Bunk B."/>
            <person name="Sproer C."/>
            <person name="Spring S."/>
            <person name="Pester M."/>
        </authorList>
    </citation>
    <scope>NUCLEOTIDE SEQUENCE [LARGE SCALE GENOMIC DNA]</scope>
    <source>
        <strain evidence="1 2">J.3.6.1-F.2.7.3</strain>
    </source>
</reference>
<organism evidence="1 2">
    <name type="scientific">Methanospirillum purgamenti</name>
    <dbReference type="NCBI Taxonomy" id="2834276"/>
    <lineage>
        <taxon>Archaea</taxon>
        <taxon>Methanobacteriati</taxon>
        <taxon>Methanobacteriota</taxon>
        <taxon>Stenosarchaea group</taxon>
        <taxon>Methanomicrobia</taxon>
        <taxon>Methanomicrobiales</taxon>
        <taxon>Methanospirillaceae</taxon>
        <taxon>Methanospirillum</taxon>
    </lineage>
</organism>
<protein>
    <submittedName>
        <fullName evidence="1">Uncharacterized protein</fullName>
    </submittedName>
</protein>
<dbReference type="GeneID" id="65567889"/>
<dbReference type="RefSeq" id="WP_214420820.1">
    <property type="nucleotide sequence ID" value="NZ_CP075546.1"/>
</dbReference>
<evidence type="ECO:0000313" key="1">
    <source>
        <dbReference type="EMBL" id="QVV90043.1"/>
    </source>
</evidence>
<dbReference type="KEGG" id="mrtj:KHC33_05990"/>
<keyword evidence="2" id="KW-1185">Reference proteome</keyword>
<dbReference type="AlphaFoldDB" id="A0A8E7EI33"/>
<accession>A0A8E7EI33</accession>